<accession>X1R8K6</accession>
<protein>
    <submittedName>
        <fullName evidence="1">Uncharacterized protein</fullName>
    </submittedName>
</protein>
<proteinExistence type="predicted"/>
<evidence type="ECO:0000313" key="1">
    <source>
        <dbReference type="EMBL" id="GAI77057.1"/>
    </source>
</evidence>
<feature type="non-terminal residue" evidence="1">
    <location>
        <position position="1"/>
    </location>
</feature>
<organism evidence="1">
    <name type="scientific">marine sediment metagenome</name>
    <dbReference type="NCBI Taxonomy" id="412755"/>
    <lineage>
        <taxon>unclassified sequences</taxon>
        <taxon>metagenomes</taxon>
        <taxon>ecological metagenomes</taxon>
    </lineage>
</organism>
<sequence>DKLIAVRQDVHHKDKSFLIDELRPEIIDEILSERK</sequence>
<dbReference type="AlphaFoldDB" id="X1R8K6"/>
<reference evidence="1" key="1">
    <citation type="journal article" date="2014" name="Front. Microbiol.">
        <title>High frequency of phylogenetically diverse reductive dehalogenase-homologous genes in deep subseafloor sedimentary metagenomes.</title>
        <authorList>
            <person name="Kawai M."/>
            <person name="Futagami T."/>
            <person name="Toyoda A."/>
            <person name="Takaki Y."/>
            <person name="Nishi S."/>
            <person name="Hori S."/>
            <person name="Arai W."/>
            <person name="Tsubouchi T."/>
            <person name="Morono Y."/>
            <person name="Uchiyama I."/>
            <person name="Ito T."/>
            <person name="Fujiyama A."/>
            <person name="Inagaki F."/>
            <person name="Takami H."/>
        </authorList>
    </citation>
    <scope>NUCLEOTIDE SEQUENCE</scope>
    <source>
        <strain evidence="1">Expedition CK06-06</strain>
    </source>
</reference>
<comment type="caution">
    <text evidence="1">The sequence shown here is derived from an EMBL/GenBank/DDBJ whole genome shotgun (WGS) entry which is preliminary data.</text>
</comment>
<dbReference type="EMBL" id="BARW01006521">
    <property type="protein sequence ID" value="GAI77057.1"/>
    <property type="molecule type" value="Genomic_DNA"/>
</dbReference>
<gene>
    <name evidence="1" type="ORF">S12H4_13701</name>
</gene>
<name>X1R8K6_9ZZZZ</name>